<dbReference type="PANTHER" id="PTHR36310">
    <property type="entry name" value="CYCLIN-DEPENDENT PROTEIN KINASE INHIBITOR SMR11"/>
    <property type="match status" value="1"/>
</dbReference>
<dbReference type="Proteomes" id="UP001345219">
    <property type="component" value="Chromosome 9"/>
</dbReference>
<sequence length="232" mass="25645">MDPQEIMTICKKCEVLLSSDKIKSFCDGKIPVNDKYICFSIISAASEENAPLGPFTPDTNGECRDRFLKGPLTLPKRSERLDSVRDISDDYESPHTPKVDVFDPFAPSSDDLLHAPQCNKPFDDSRTNAARHLSFGLSIEELKNGSCKGDGTSITDEEILELVYNNILKIILESKTEDPLPGPSIERSNEVCDTPASRPKLIGVAETCPRAPRKAAVMSRNIDLSLCKKLLF</sequence>
<evidence type="ECO:0000313" key="2">
    <source>
        <dbReference type="Proteomes" id="UP001345219"/>
    </source>
</evidence>
<name>A0AAN7JI41_9MYRT</name>
<proteinExistence type="predicted"/>
<gene>
    <name evidence="1" type="ORF">SAY87_010574</name>
</gene>
<dbReference type="InterPro" id="IPR038971">
    <property type="entry name" value="SMR11/SMR16"/>
</dbReference>
<evidence type="ECO:0000313" key="1">
    <source>
        <dbReference type="EMBL" id="KAK4744262.1"/>
    </source>
</evidence>
<protein>
    <submittedName>
        <fullName evidence="1">Uncharacterized protein</fullName>
    </submittedName>
</protein>
<accession>A0AAN7JI41</accession>
<dbReference type="EMBL" id="JAXIOK010000022">
    <property type="protein sequence ID" value="KAK4744262.1"/>
    <property type="molecule type" value="Genomic_DNA"/>
</dbReference>
<keyword evidence="2" id="KW-1185">Reference proteome</keyword>
<dbReference type="PANTHER" id="PTHR36310:SF1">
    <property type="entry name" value="CYCLIN-DEPENDENT PROTEIN KINASE INHIBITOR SMR11"/>
    <property type="match status" value="1"/>
</dbReference>
<comment type="caution">
    <text evidence="1">The sequence shown here is derived from an EMBL/GenBank/DDBJ whole genome shotgun (WGS) entry which is preliminary data.</text>
</comment>
<organism evidence="1 2">
    <name type="scientific">Trapa incisa</name>
    <dbReference type="NCBI Taxonomy" id="236973"/>
    <lineage>
        <taxon>Eukaryota</taxon>
        <taxon>Viridiplantae</taxon>
        <taxon>Streptophyta</taxon>
        <taxon>Embryophyta</taxon>
        <taxon>Tracheophyta</taxon>
        <taxon>Spermatophyta</taxon>
        <taxon>Magnoliopsida</taxon>
        <taxon>eudicotyledons</taxon>
        <taxon>Gunneridae</taxon>
        <taxon>Pentapetalae</taxon>
        <taxon>rosids</taxon>
        <taxon>malvids</taxon>
        <taxon>Myrtales</taxon>
        <taxon>Lythraceae</taxon>
        <taxon>Trapa</taxon>
    </lineage>
</organism>
<reference evidence="1 2" key="1">
    <citation type="journal article" date="2023" name="Hortic Res">
        <title>Pangenome of water caltrop reveals structural variations and asymmetric subgenome divergence after allopolyploidization.</title>
        <authorList>
            <person name="Zhang X."/>
            <person name="Chen Y."/>
            <person name="Wang L."/>
            <person name="Yuan Y."/>
            <person name="Fang M."/>
            <person name="Shi L."/>
            <person name="Lu R."/>
            <person name="Comes H.P."/>
            <person name="Ma Y."/>
            <person name="Chen Y."/>
            <person name="Huang G."/>
            <person name="Zhou Y."/>
            <person name="Zheng Z."/>
            <person name="Qiu Y."/>
        </authorList>
    </citation>
    <scope>NUCLEOTIDE SEQUENCE [LARGE SCALE GENOMIC DNA]</scope>
    <source>
        <tissue evidence="1">Roots</tissue>
    </source>
</reference>
<dbReference type="AlphaFoldDB" id="A0AAN7JI41"/>